<evidence type="ECO:0000313" key="4">
    <source>
        <dbReference type="Proteomes" id="UP000015101"/>
    </source>
</evidence>
<keyword evidence="1" id="KW-0812">Transmembrane</keyword>
<dbReference type="HOGENOM" id="CLU_2087410_0_0_1"/>
<dbReference type="EMBL" id="AMQM01000725">
    <property type="status" value="NOT_ANNOTATED_CDS"/>
    <property type="molecule type" value="Genomic_DNA"/>
</dbReference>
<reference evidence="2 4" key="2">
    <citation type="journal article" date="2013" name="Nature">
        <title>Insights into bilaterian evolution from three spiralian genomes.</title>
        <authorList>
            <person name="Simakov O."/>
            <person name="Marletaz F."/>
            <person name="Cho S.J."/>
            <person name="Edsinger-Gonzales E."/>
            <person name="Havlak P."/>
            <person name="Hellsten U."/>
            <person name="Kuo D.H."/>
            <person name="Larsson T."/>
            <person name="Lv J."/>
            <person name="Arendt D."/>
            <person name="Savage R."/>
            <person name="Osoegawa K."/>
            <person name="de Jong P."/>
            <person name="Grimwood J."/>
            <person name="Chapman J.A."/>
            <person name="Shapiro H."/>
            <person name="Aerts A."/>
            <person name="Otillar R.P."/>
            <person name="Terry A.Y."/>
            <person name="Boore J.L."/>
            <person name="Grigoriev I.V."/>
            <person name="Lindberg D.R."/>
            <person name="Seaver E.C."/>
            <person name="Weisblat D.A."/>
            <person name="Putnam N.H."/>
            <person name="Rokhsar D.S."/>
        </authorList>
    </citation>
    <scope>NUCLEOTIDE SEQUENCE</scope>
</reference>
<reference evidence="4" key="1">
    <citation type="submission" date="2012-12" db="EMBL/GenBank/DDBJ databases">
        <authorList>
            <person name="Hellsten U."/>
            <person name="Grimwood J."/>
            <person name="Chapman J.A."/>
            <person name="Shapiro H."/>
            <person name="Aerts A."/>
            <person name="Otillar R.P."/>
            <person name="Terry A.Y."/>
            <person name="Boore J.L."/>
            <person name="Simakov O."/>
            <person name="Marletaz F."/>
            <person name="Cho S.-J."/>
            <person name="Edsinger-Gonzales E."/>
            <person name="Havlak P."/>
            <person name="Kuo D.-H."/>
            <person name="Larsson T."/>
            <person name="Lv J."/>
            <person name="Arendt D."/>
            <person name="Savage R."/>
            <person name="Osoegawa K."/>
            <person name="de Jong P."/>
            <person name="Lindberg D.R."/>
            <person name="Seaver E.C."/>
            <person name="Weisblat D.A."/>
            <person name="Putnam N.H."/>
            <person name="Grigoriev I.V."/>
            <person name="Rokhsar D.S."/>
        </authorList>
    </citation>
    <scope>NUCLEOTIDE SEQUENCE</scope>
</reference>
<keyword evidence="1" id="KW-0472">Membrane</keyword>
<reference evidence="3" key="3">
    <citation type="submission" date="2015-06" db="UniProtKB">
        <authorList>
            <consortium name="EnsemblMetazoa"/>
        </authorList>
    </citation>
    <scope>IDENTIFICATION</scope>
</reference>
<dbReference type="AlphaFoldDB" id="T1EQY1"/>
<accession>T1EQY1</accession>
<dbReference type="InParanoid" id="T1EQY1"/>
<dbReference type="EMBL" id="AMQM01000726">
    <property type="status" value="NOT_ANNOTATED_CDS"/>
    <property type="molecule type" value="Genomic_DNA"/>
</dbReference>
<gene>
    <name evidence="3" type="primary">20198981</name>
    <name evidence="2" type="ORF">HELRODRAFT_160973</name>
</gene>
<keyword evidence="4" id="KW-1185">Reference proteome</keyword>
<dbReference type="RefSeq" id="XP_009019214.1">
    <property type="nucleotide sequence ID" value="XM_009020966.1"/>
</dbReference>
<sequence length="117" mass="13586">MTWFKIWNMHTKYSTQSQSVQVGADNIIVAMLILLAIIVNHSGRTCQLISPFLSPLTIKLSYTLCKTPVVEFREFGIEVESLVINLYIHKSEKLQRQQRRHYRDVKSDVLNYASTNQ</sequence>
<dbReference type="KEGG" id="hro:HELRODRAFT_160973"/>
<proteinExistence type="predicted"/>
<keyword evidence="1" id="KW-1133">Transmembrane helix</keyword>
<organism evidence="3 4">
    <name type="scientific">Helobdella robusta</name>
    <name type="common">Californian leech</name>
    <dbReference type="NCBI Taxonomy" id="6412"/>
    <lineage>
        <taxon>Eukaryota</taxon>
        <taxon>Metazoa</taxon>
        <taxon>Spiralia</taxon>
        <taxon>Lophotrochozoa</taxon>
        <taxon>Annelida</taxon>
        <taxon>Clitellata</taxon>
        <taxon>Hirudinea</taxon>
        <taxon>Rhynchobdellida</taxon>
        <taxon>Glossiphoniidae</taxon>
        <taxon>Helobdella</taxon>
    </lineage>
</organism>
<feature type="transmembrane region" description="Helical" evidence="1">
    <location>
        <begin position="20"/>
        <end position="39"/>
    </location>
</feature>
<dbReference type="EnsemblMetazoa" id="HelroT160973">
    <property type="protein sequence ID" value="HelroP160973"/>
    <property type="gene ID" value="HelroG160973"/>
</dbReference>
<dbReference type="EMBL" id="KB096742">
    <property type="protein sequence ID" value="ESO01806.1"/>
    <property type="molecule type" value="Genomic_DNA"/>
</dbReference>
<dbReference type="CTD" id="20198981"/>
<evidence type="ECO:0000313" key="2">
    <source>
        <dbReference type="EMBL" id="ESO01806.1"/>
    </source>
</evidence>
<evidence type="ECO:0000313" key="3">
    <source>
        <dbReference type="EnsemblMetazoa" id="HelroP160973"/>
    </source>
</evidence>
<name>T1EQY1_HELRO</name>
<evidence type="ECO:0000256" key="1">
    <source>
        <dbReference type="SAM" id="Phobius"/>
    </source>
</evidence>
<dbReference type="GeneID" id="20198981"/>
<protein>
    <submittedName>
        <fullName evidence="2 3">Uncharacterized protein</fullName>
    </submittedName>
</protein>
<dbReference type="Proteomes" id="UP000015101">
    <property type="component" value="Unassembled WGS sequence"/>
</dbReference>